<keyword evidence="2" id="KW-0723">Serine/threonine-protein kinase</keyword>
<proteinExistence type="predicted"/>
<dbReference type="PANTHER" id="PTHR47634">
    <property type="entry name" value="PROTEIN KINASE DOMAIN-CONTAINING PROTEIN-RELATED"/>
    <property type="match status" value="1"/>
</dbReference>
<evidence type="ECO:0000256" key="6">
    <source>
        <dbReference type="ARBA" id="ARBA00022840"/>
    </source>
</evidence>
<dbReference type="SMART" id="SM00220">
    <property type="entry name" value="S_TKc"/>
    <property type="match status" value="1"/>
</dbReference>
<dbReference type="Gene3D" id="3.30.200.20">
    <property type="entry name" value="Phosphorylase Kinase, domain 1"/>
    <property type="match status" value="1"/>
</dbReference>
<keyword evidence="6" id="KW-0067">ATP-binding</keyword>
<reference evidence="11" key="1">
    <citation type="submission" date="2019-04" db="EMBL/GenBank/DDBJ databases">
        <title>Friends and foes A comparative genomics studyof 23 Aspergillus species from section Flavi.</title>
        <authorList>
            <consortium name="DOE Joint Genome Institute"/>
            <person name="Kjaerbolling I."/>
            <person name="Vesth T."/>
            <person name="Frisvad J.C."/>
            <person name="Nybo J.L."/>
            <person name="Theobald S."/>
            <person name="Kildgaard S."/>
            <person name="Isbrandt T."/>
            <person name="Kuo A."/>
            <person name="Sato A."/>
            <person name="Lyhne E.K."/>
            <person name="Kogle M.E."/>
            <person name="Wiebenga A."/>
            <person name="Kun R.S."/>
            <person name="Lubbers R.J."/>
            <person name="Makela M.R."/>
            <person name="Barry K."/>
            <person name="Chovatia M."/>
            <person name="Clum A."/>
            <person name="Daum C."/>
            <person name="Haridas S."/>
            <person name="He G."/>
            <person name="LaButti K."/>
            <person name="Lipzen A."/>
            <person name="Mondo S."/>
            <person name="Riley R."/>
            <person name="Salamov A."/>
            <person name="Simmons B.A."/>
            <person name="Magnuson J.K."/>
            <person name="Henrissat B."/>
            <person name="Mortensen U.H."/>
            <person name="Larsen T.O."/>
            <person name="Devries R.P."/>
            <person name="Grigoriev I.V."/>
            <person name="Machida M."/>
            <person name="Baker S.E."/>
            <person name="Andersen M.R."/>
        </authorList>
    </citation>
    <scope>NUCLEOTIDE SEQUENCE [LARGE SCALE GENOMIC DNA]</scope>
    <source>
        <strain evidence="11">CBS 130015</strain>
    </source>
</reference>
<evidence type="ECO:0000256" key="3">
    <source>
        <dbReference type="ARBA" id="ARBA00022679"/>
    </source>
</evidence>
<dbReference type="SUPFAM" id="SSF56112">
    <property type="entry name" value="Protein kinase-like (PK-like)"/>
    <property type="match status" value="1"/>
</dbReference>
<evidence type="ECO:0000259" key="9">
    <source>
        <dbReference type="PROSITE" id="PS50011"/>
    </source>
</evidence>
<dbReference type="GO" id="GO:0000245">
    <property type="term" value="P:spliceosomal complex assembly"/>
    <property type="evidence" value="ECO:0007669"/>
    <property type="project" value="TreeGrafter"/>
</dbReference>
<dbReference type="EC" id="2.7.11.1" evidence="1"/>
<evidence type="ECO:0000313" key="10">
    <source>
        <dbReference type="EMBL" id="KAE8313111.1"/>
    </source>
</evidence>
<dbReference type="InterPro" id="IPR051334">
    <property type="entry name" value="SRPK"/>
</dbReference>
<evidence type="ECO:0000256" key="5">
    <source>
        <dbReference type="ARBA" id="ARBA00022777"/>
    </source>
</evidence>
<accession>A0A5N6VX27</accession>
<evidence type="ECO:0000256" key="4">
    <source>
        <dbReference type="ARBA" id="ARBA00022741"/>
    </source>
</evidence>
<comment type="catalytic activity">
    <reaction evidence="8">
        <text>L-seryl-[protein] + ATP = O-phospho-L-seryl-[protein] + ADP + H(+)</text>
        <dbReference type="Rhea" id="RHEA:17989"/>
        <dbReference type="Rhea" id="RHEA-COMP:9863"/>
        <dbReference type="Rhea" id="RHEA-COMP:11604"/>
        <dbReference type="ChEBI" id="CHEBI:15378"/>
        <dbReference type="ChEBI" id="CHEBI:29999"/>
        <dbReference type="ChEBI" id="CHEBI:30616"/>
        <dbReference type="ChEBI" id="CHEBI:83421"/>
        <dbReference type="ChEBI" id="CHEBI:456216"/>
        <dbReference type="EC" id="2.7.11.1"/>
    </reaction>
</comment>
<protein>
    <recommendedName>
        <fullName evidence="1">non-specific serine/threonine protein kinase</fullName>
        <ecNumber evidence="1">2.7.11.1</ecNumber>
    </recommendedName>
</protein>
<keyword evidence="4" id="KW-0547">Nucleotide-binding</keyword>
<dbReference type="GO" id="GO:0004674">
    <property type="term" value="F:protein serine/threonine kinase activity"/>
    <property type="evidence" value="ECO:0007669"/>
    <property type="project" value="UniProtKB-KW"/>
</dbReference>
<dbReference type="PANTHER" id="PTHR47634:SF9">
    <property type="entry name" value="PROTEIN KINASE DOMAIN-CONTAINING PROTEIN-RELATED"/>
    <property type="match status" value="1"/>
</dbReference>
<name>A0A5N6VX27_9EURO</name>
<evidence type="ECO:0000256" key="8">
    <source>
        <dbReference type="ARBA" id="ARBA00048679"/>
    </source>
</evidence>
<keyword evidence="5 10" id="KW-0418">Kinase</keyword>
<feature type="domain" description="Protein kinase" evidence="9">
    <location>
        <begin position="555"/>
        <end position="934"/>
    </location>
</feature>
<evidence type="ECO:0000256" key="7">
    <source>
        <dbReference type="ARBA" id="ARBA00047899"/>
    </source>
</evidence>
<sequence length="946" mass="106862">MVDAQKEAEAKIDLLTSSNGPLVTGIYKISSLTKEVKTKRQLLTKKLTNIQFAEKQFDWTILLDAASTLVSLRADPKSIVDTVKQGYEIYKKVTDESTAKNLHGDAVKKEYIIDQLAQCSDTLESLEKAFTTRKDNQIEIDDPGALKIMATKGNIEKILREFKNAIVEKDKKDIESALDDYIAVTLNRNNAVLDYNSSLQLLFEASNAREYSKSQAESLGQRRHTLDPNTPAILFWLRKTRDNMRLQLMQRLNYESRAIRFWGLKKHLDYSSPGPLRSFIELRDGQSKLNAAYEDSLNSYANNIRVTWPREEKEKGLFYILNNAELEAFKQRQRLTTSKGDDGVYSATIRLEPGAPPFGPGRADVRINQVRLWLLGVEVKADNAGRKQLMVKIAHSGNETLENTDRQALGFSHDAVNIQFEYNTAKVQTSDDFKTDVVFGKQGLENDWSGGDSKPTASTFAAIGPFTEWRFSIRESENVGLDMRSVTAAYVEFRGANRPFSAGRKLDMIDIPYEVLVDDDWRFEPITLPCEWVEDYRPGGYHPVVLGAIFNDGQYKVIRKLGEVHLMYLVVHRYSCPLRNSGYVALKILMSEISGSTTELRILRHITEVAPAEGVRHITRLLDEFEHRGPNGVHKCLVLEPMGPSVNTMVEELPEFKPRRRGMQIRYPLRMAKSILKQSLQALAFLHENGIAHGDFQPGNILFTLDDINSTPEGVLRQEEDVQAESISPLVQRLDGREDKWAPRYLCVAHPLVNFTNYAEGFKVKLSDMGGAYFFTDPPTKPVTPLGLRAPELILTGAVNNTLDVWSFGCLVFELITGQPLFCVPGSGFEDDDHLLSLTAQLGALPDELFSHWKTSSLYFTPERKLFNCQLGGVSPGEEPLMLEQTSMEELFDQAGPDLDEEEAHKVKALIRWVLQYDPAKRPSPVEILSHPWFREINVESDSSKV</sequence>
<dbReference type="InterPro" id="IPR011009">
    <property type="entry name" value="Kinase-like_dom_sf"/>
</dbReference>
<evidence type="ECO:0000256" key="2">
    <source>
        <dbReference type="ARBA" id="ARBA00022527"/>
    </source>
</evidence>
<dbReference type="Pfam" id="PF00069">
    <property type="entry name" value="Pkinase"/>
    <property type="match status" value="2"/>
</dbReference>
<gene>
    <name evidence="10" type="ORF">BDV41DRAFT_588428</name>
</gene>
<evidence type="ECO:0000313" key="11">
    <source>
        <dbReference type="Proteomes" id="UP000325433"/>
    </source>
</evidence>
<dbReference type="GO" id="GO:0005524">
    <property type="term" value="F:ATP binding"/>
    <property type="evidence" value="ECO:0007669"/>
    <property type="project" value="UniProtKB-KW"/>
</dbReference>
<organism evidence="10 11">
    <name type="scientific">Aspergillus transmontanensis</name>
    <dbReference type="NCBI Taxonomy" id="1034304"/>
    <lineage>
        <taxon>Eukaryota</taxon>
        <taxon>Fungi</taxon>
        <taxon>Dikarya</taxon>
        <taxon>Ascomycota</taxon>
        <taxon>Pezizomycotina</taxon>
        <taxon>Eurotiomycetes</taxon>
        <taxon>Eurotiomycetidae</taxon>
        <taxon>Eurotiales</taxon>
        <taxon>Aspergillaceae</taxon>
        <taxon>Aspergillus</taxon>
        <taxon>Aspergillus subgen. Circumdati</taxon>
    </lineage>
</organism>
<dbReference type="AlphaFoldDB" id="A0A5N6VX27"/>
<dbReference type="PROSITE" id="PS50011">
    <property type="entry name" value="PROTEIN_KINASE_DOM"/>
    <property type="match status" value="1"/>
</dbReference>
<dbReference type="EMBL" id="ML738328">
    <property type="protein sequence ID" value="KAE8313111.1"/>
    <property type="molecule type" value="Genomic_DNA"/>
</dbReference>
<dbReference type="CDD" id="cd05118">
    <property type="entry name" value="STKc_CMGC"/>
    <property type="match status" value="1"/>
</dbReference>
<keyword evidence="3" id="KW-0808">Transferase</keyword>
<dbReference type="Proteomes" id="UP000325433">
    <property type="component" value="Unassembled WGS sequence"/>
</dbReference>
<comment type="catalytic activity">
    <reaction evidence="7">
        <text>L-threonyl-[protein] + ATP = O-phospho-L-threonyl-[protein] + ADP + H(+)</text>
        <dbReference type="Rhea" id="RHEA:46608"/>
        <dbReference type="Rhea" id="RHEA-COMP:11060"/>
        <dbReference type="Rhea" id="RHEA-COMP:11605"/>
        <dbReference type="ChEBI" id="CHEBI:15378"/>
        <dbReference type="ChEBI" id="CHEBI:30013"/>
        <dbReference type="ChEBI" id="CHEBI:30616"/>
        <dbReference type="ChEBI" id="CHEBI:61977"/>
        <dbReference type="ChEBI" id="CHEBI:456216"/>
        <dbReference type="EC" id="2.7.11.1"/>
    </reaction>
</comment>
<dbReference type="GO" id="GO:0050684">
    <property type="term" value="P:regulation of mRNA processing"/>
    <property type="evidence" value="ECO:0007669"/>
    <property type="project" value="TreeGrafter"/>
</dbReference>
<dbReference type="InterPro" id="IPR000719">
    <property type="entry name" value="Prot_kinase_dom"/>
</dbReference>
<evidence type="ECO:0000256" key="1">
    <source>
        <dbReference type="ARBA" id="ARBA00012513"/>
    </source>
</evidence>
<dbReference type="Gene3D" id="1.10.510.10">
    <property type="entry name" value="Transferase(Phosphotransferase) domain 1"/>
    <property type="match status" value="1"/>
</dbReference>
<keyword evidence="11" id="KW-1185">Reference proteome</keyword>